<dbReference type="InterPro" id="IPR002750">
    <property type="entry name" value="CobE/GbiG_C"/>
</dbReference>
<comment type="caution">
    <text evidence="2">The sequence shown here is derived from an EMBL/GenBank/DDBJ whole genome shotgun (WGS) entry which is preliminary data.</text>
</comment>
<dbReference type="InterPro" id="IPR052553">
    <property type="entry name" value="CbiG_hydrolase"/>
</dbReference>
<dbReference type="OrthoDB" id="7475241at2"/>
<evidence type="ECO:0000259" key="1">
    <source>
        <dbReference type="Pfam" id="PF01890"/>
    </source>
</evidence>
<evidence type="ECO:0000313" key="2">
    <source>
        <dbReference type="EMBL" id="TFV41654.1"/>
    </source>
</evidence>
<dbReference type="EMBL" id="SPQU01000002">
    <property type="protein sequence ID" value="TFV41654.1"/>
    <property type="molecule type" value="Genomic_DNA"/>
</dbReference>
<protein>
    <submittedName>
        <fullName evidence="2">Cobalamin biosynthesis protein</fullName>
    </submittedName>
</protein>
<accession>A0A4Y9LGY8</accession>
<dbReference type="Proteomes" id="UP000298225">
    <property type="component" value="Unassembled WGS sequence"/>
</dbReference>
<dbReference type="PANTHER" id="PTHR37477">
    <property type="entry name" value="COBALT-PRECORRIN-5A HYDROLASE"/>
    <property type="match status" value="1"/>
</dbReference>
<dbReference type="InterPro" id="IPR036518">
    <property type="entry name" value="CobE/GbiG_C_sf"/>
</dbReference>
<dbReference type="Pfam" id="PF01890">
    <property type="entry name" value="CbiG_C"/>
    <property type="match status" value="1"/>
</dbReference>
<keyword evidence="3" id="KW-1185">Reference proteome</keyword>
<dbReference type="AlphaFoldDB" id="A0A4Y9LGY8"/>
<name>A0A4Y9LGY8_9BRAD</name>
<proteinExistence type="predicted"/>
<sequence>MERGPMKVAGLGFRKDVTLASLREALLAAGGPAGLAAVATVSDKADAEALKQLARECGVPIRPIPAETLAGIDTFTQSELVAEKFGTGSVAEAAALAAAGPRARLIATRVVSRDRTATAAIAEGDGA</sequence>
<organism evidence="2 3">
    <name type="scientific">Bradyrhizobium frederickii</name>
    <dbReference type="NCBI Taxonomy" id="2560054"/>
    <lineage>
        <taxon>Bacteria</taxon>
        <taxon>Pseudomonadati</taxon>
        <taxon>Pseudomonadota</taxon>
        <taxon>Alphaproteobacteria</taxon>
        <taxon>Hyphomicrobiales</taxon>
        <taxon>Nitrobacteraceae</taxon>
        <taxon>Bradyrhizobium</taxon>
    </lineage>
</organism>
<reference evidence="2 3" key="1">
    <citation type="submission" date="2019-03" db="EMBL/GenBank/DDBJ databases">
        <title>Bradyrhizobium strains diversity isolated from Chamaecrista fasciculata.</title>
        <authorList>
            <person name="Urquiaga M.C.O."/>
            <person name="Hungria M."/>
            <person name="Delamuta J.R.M."/>
        </authorList>
    </citation>
    <scope>NUCLEOTIDE SEQUENCE [LARGE SCALE GENOMIC DNA]</scope>
    <source>
        <strain evidence="2 3">CNPSo 3424</strain>
    </source>
</reference>
<gene>
    <name evidence="2" type="ORF">E4K66_04855</name>
</gene>
<dbReference type="Gene3D" id="3.30.420.180">
    <property type="entry name" value="CobE/GbiG C-terminal domain"/>
    <property type="match status" value="1"/>
</dbReference>
<feature type="domain" description="CobE/GbiG C-terminal" evidence="1">
    <location>
        <begin position="8"/>
        <end position="122"/>
    </location>
</feature>
<dbReference type="GO" id="GO:0009236">
    <property type="term" value="P:cobalamin biosynthetic process"/>
    <property type="evidence" value="ECO:0007669"/>
    <property type="project" value="InterPro"/>
</dbReference>
<dbReference type="PANTHER" id="PTHR37477:SF1">
    <property type="entry name" value="COBALT-PRECORRIN-5A HYDROLASE"/>
    <property type="match status" value="1"/>
</dbReference>
<evidence type="ECO:0000313" key="3">
    <source>
        <dbReference type="Proteomes" id="UP000298225"/>
    </source>
</evidence>
<dbReference type="SUPFAM" id="SSF159664">
    <property type="entry name" value="CobE/GbiG C-terminal domain-like"/>
    <property type="match status" value="1"/>
</dbReference>